<dbReference type="EMBL" id="KN822997">
    <property type="protein sequence ID" value="KIO28202.1"/>
    <property type="molecule type" value="Genomic_DNA"/>
</dbReference>
<keyword evidence="2" id="KW-1185">Reference proteome</keyword>
<dbReference type="Proteomes" id="UP000054248">
    <property type="component" value="Unassembled WGS sequence"/>
</dbReference>
<protein>
    <submittedName>
        <fullName evidence="1">Uncharacterized protein</fullName>
    </submittedName>
</protein>
<name>A0A0C3M3E9_9AGAM</name>
<dbReference type="AlphaFoldDB" id="A0A0C3M3E9"/>
<evidence type="ECO:0000313" key="2">
    <source>
        <dbReference type="Proteomes" id="UP000054248"/>
    </source>
</evidence>
<sequence length="270" mass="29891">MLPHLRELVLSKIPSVYVAATLASIYTPSCTQVEVIDLVISERDSEAVEALDAVIWRPGNDQAAVLLGRKGPNIIPGVFSIQIFLYWVEITIRSLELSQGHRTLQFARTNLPPIVAQLTTTFSQLPSPPAVHLYRRDKYTTAYSPIDLLPWSELLDSLLMEGSHECRSVLQQLSRRHVLPGTGGGDWVCGRLSSIKLVYEPGDEEDVALDGGALLSLVRQRWSDEDGSAGASRPTSFELHCTKVDFPNLWSLEAEITRMLPSFKLIAIGD</sequence>
<proteinExistence type="predicted"/>
<reference evidence="2" key="2">
    <citation type="submission" date="2015-01" db="EMBL/GenBank/DDBJ databases">
        <title>Evolutionary Origins and Diversification of the Mycorrhizal Mutualists.</title>
        <authorList>
            <consortium name="DOE Joint Genome Institute"/>
            <consortium name="Mycorrhizal Genomics Consortium"/>
            <person name="Kohler A."/>
            <person name="Kuo A."/>
            <person name="Nagy L.G."/>
            <person name="Floudas D."/>
            <person name="Copeland A."/>
            <person name="Barry K.W."/>
            <person name="Cichocki N."/>
            <person name="Veneault-Fourrey C."/>
            <person name="LaButti K."/>
            <person name="Lindquist E.A."/>
            <person name="Lipzen A."/>
            <person name="Lundell T."/>
            <person name="Morin E."/>
            <person name="Murat C."/>
            <person name="Riley R."/>
            <person name="Ohm R."/>
            <person name="Sun H."/>
            <person name="Tunlid A."/>
            <person name="Henrissat B."/>
            <person name="Grigoriev I.V."/>
            <person name="Hibbett D.S."/>
            <person name="Martin F."/>
        </authorList>
    </citation>
    <scope>NUCLEOTIDE SEQUENCE [LARGE SCALE GENOMIC DNA]</scope>
    <source>
        <strain evidence="2">MUT 4182</strain>
    </source>
</reference>
<evidence type="ECO:0000313" key="1">
    <source>
        <dbReference type="EMBL" id="KIO28202.1"/>
    </source>
</evidence>
<accession>A0A0C3M3E9</accession>
<dbReference type="OrthoDB" id="3365698at2759"/>
<gene>
    <name evidence="1" type="ORF">M407DRAFT_22537</name>
</gene>
<reference evidence="1 2" key="1">
    <citation type="submission" date="2014-04" db="EMBL/GenBank/DDBJ databases">
        <authorList>
            <consortium name="DOE Joint Genome Institute"/>
            <person name="Kuo A."/>
            <person name="Girlanda M."/>
            <person name="Perotto S."/>
            <person name="Kohler A."/>
            <person name="Nagy L.G."/>
            <person name="Floudas D."/>
            <person name="Copeland A."/>
            <person name="Barry K.W."/>
            <person name="Cichocki N."/>
            <person name="Veneault-Fourrey C."/>
            <person name="LaButti K."/>
            <person name="Lindquist E.A."/>
            <person name="Lipzen A."/>
            <person name="Lundell T."/>
            <person name="Morin E."/>
            <person name="Murat C."/>
            <person name="Sun H."/>
            <person name="Tunlid A."/>
            <person name="Henrissat B."/>
            <person name="Grigoriev I.V."/>
            <person name="Hibbett D.S."/>
            <person name="Martin F."/>
            <person name="Nordberg H.P."/>
            <person name="Cantor M.N."/>
            <person name="Hua S.X."/>
        </authorList>
    </citation>
    <scope>NUCLEOTIDE SEQUENCE [LARGE SCALE GENOMIC DNA]</scope>
    <source>
        <strain evidence="1 2">MUT 4182</strain>
    </source>
</reference>
<dbReference type="HOGENOM" id="CLU_086138_0_0_1"/>
<organism evidence="1 2">
    <name type="scientific">Tulasnella calospora MUT 4182</name>
    <dbReference type="NCBI Taxonomy" id="1051891"/>
    <lineage>
        <taxon>Eukaryota</taxon>
        <taxon>Fungi</taxon>
        <taxon>Dikarya</taxon>
        <taxon>Basidiomycota</taxon>
        <taxon>Agaricomycotina</taxon>
        <taxon>Agaricomycetes</taxon>
        <taxon>Cantharellales</taxon>
        <taxon>Tulasnellaceae</taxon>
        <taxon>Tulasnella</taxon>
    </lineage>
</organism>